<keyword evidence="3 5" id="KW-1133">Transmembrane helix</keyword>
<dbReference type="PROSITE" id="PS50850">
    <property type="entry name" value="MFS"/>
    <property type="match status" value="1"/>
</dbReference>
<evidence type="ECO:0000259" key="6">
    <source>
        <dbReference type="PROSITE" id="PS50850"/>
    </source>
</evidence>
<dbReference type="Proteomes" id="UP001629432">
    <property type="component" value="Unassembled WGS sequence"/>
</dbReference>
<evidence type="ECO:0000256" key="4">
    <source>
        <dbReference type="ARBA" id="ARBA00023136"/>
    </source>
</evidence>
<dbReference type="InterPro" id="IPR011701">
    <property type="entry name" value="MFS"/>
</dbReference>
<evidence type="ECO:0000256" key="2">
    <source>
        <dbReference type="ARBA" id="ARBA00022692"/>
    </source>
</evidence>
<evidence type="ECO:0000313" key="8">
    <source>
        <dbReference type="Proteomes" id="UP001629432"/>
    </source>
</evidence>
<evidence type="ECO:0000256" key="3">
    <source>
        <dbReference type="ARBA" id="ARBA00022989"/>
    </source>
</evidence>
<dbReference type="RefSeq" id="WP_408337626.1">
    <property type="nucleotide sequence ID" value="NZ_JAQQCF010000016.1"/>
</dbReference>
<comment type="caution">
    <text evidence="7">The sequence shown here is derived from an EMBL/GenBank/DDBJ whole genome shotgun (WGS) entry which is preliminary data.</text>
</comment>
<reference evidence="7 8" key="1">
    <citation type="journal article" date="2024" name="Chem. Sci.">
        <title>Discovery of megapolipeptins by genome mining of a Burkholderiales bacteria collection.</title>
        <authorList>
            <person name="Paulo B.S."/>
            <person name="Recchia M.J.J."/>
            <person name="Lee S."/>
            <person name="Fergusson C.H."/>
            <person name="Romanowski S.B."/>
            <person name="Hernandez A."/>
            <person name="Krull N."/>
            <person name="Liu D.Y."/>
            <person name="Cavanagh H."/>
            <person name="Bos A."/>
            <person name="Gray C.A."/>
            <person name="Murphy B.T."/>
            <person name="Linington R.G."/>
            <person name="Eustaquio A.S."/>
        </authorList>
    </citation>
    <scope>NUCLEOTIDE SEQUENCE [LARGE SCALE GENOMIC DNA]</scope>
    <source>
        <strain evidence="7 8">RL17-338-BIC-A</strain>
    </source>
</reference>
<evidence type="ECO:0000313" key="7">
    <source>
        <dbReference type="EMBL" id="MFM0638758.1"/>
    </source>
</evidence>
<dbReference type="InterPro" id="IPR050382">
    <property type="entry name" value="MFS_Na/Anion_cotransporter"/>
</dbReference>
<dbReference type="InterPro" id="IPR020846">
    <property type="entry name" value="MFS_dom"/>
</dbReference>
<evidence type="ECO:0000256" key="1">
    <source>
        <dbReference type="ARBA" id="ARBA00004141"/>
    </source>
</evidence>
<evidence type="ECO:0000256" key="5">
    <source>
        <dbReference type="SAM" id="Phobius"/>
    </source>
</evidence>
<proteinExistence type="predicted"/>
<keyword evidence="2 5" id="KW-0812">Transmembrane</keyword>
<keyword evidence="4 5" id="KW-0472">Membrane</keyword>
<dbReference type="EMBL" id="JAQQCF010000016">
    <property type="protein sequence ID" value="MFM0638758.1"/>
    <property type="molecule type" value="Genomic_DNA"/>
</dbReference>
<feature type="transmembrane region" description="Helical" evidence="5">
    <location>
        <begin position="12"/>
        <end position="30"/>
    </location>
</feature>
<name>A0ABW9DTS9_9BURK</name>
<dbReference type="CDD" id="cd17319">
    <property type="entry name" value="MFS_ExuT_GudP_like"/>
    <property type="match status" value="1"/>
</dbReference>
<feature type="transmembrane region" description="Helical" evidence="5">
    <location>
        <begin position="382"/>
        <end position="401"/>
    </location>
</feature>
<dbReference type="Pfam" id="PF07690">
    <property type="entry name" value="MFS_1"/>
    <property type="match status" value="1"/>
</dbReference>
<feature type="transmembrane region" description="Helical" evidence="5">
    <location>
        <begin position="318"/>
        <end position="341"/>
    </location>
</feature>
<feature type="transmembrane region" description="Helical" evidence="5">
    <location>
        <begin position="253"/>
        <end position="274"/>
    </location>
</feature>
<gene>
    <name evidence="7" type="ORF">PQQ63_18845</name>
</gene>
<comment type="subcellular location">
    <subcellularLocation>
        <location evidence="1">Membrane</location>
        <topology evidence="1">Multi-pass membrane protein</topology>
    </subcellularLocation>
</comment>
<feature type="transmembrane region" description="Helical" evidence="5">
    <location>
        <begin position="82"/>
        <end position="104"/>
    </location>
</feature>
<feature type="transmembrane region" description="Helical" evidence="5">
    <location>
        <begin position="353"/>
        <end position="376"/>
    </location>
</feature>
<organism evidence="7 8">
    <name type="scientific">Paraburkholderia metrosideri</name>
    <dbReference type="NCBI Taxonomy" id="580937"/>
    <lineage>
        <taxon>Bacteria</taxon>
        <taxon>Pseudomonadati</taxon>
        <taxon>Pseudomonadota</taxon>
        <taxon>Betaproteobacteria</taxon>
        <taxon>Burkholderiales</taxon>
        <taxon>Burkholderiaceae</taxon>
        <taxon>Paraburkholderia</taxon>
    </lineage>
</organism>
<feature type="transmembrane region" description="Helical" evidence="5">
    <location>
        <begin position="142"/>
        <end position="159"/>
    </location>
</feature>
<sequence>MQVQKEKSAALIYLMLFSMVMINYLDRVALSVAAKPIASEFHLNPIQLGYVFSSFLWSYIPCALLCGVLVDRFGARKVCATGMLVWSTATIFTGLASGIGSLLATRLVMGAGEASSYPSGNKFIREHVPVSKYGFATSVMNSGAYAGPAVGAVLIAWLVTSVGWRLAFCIAGAIGFVWVTLWLLWFRRNGNVSASGVVPMTLSGRRNGVGLKGLLRSGSMWGITLTHGCNTYTQYLFLTWLPSYLIAAKGLDIKHAAVFTAVPYGCAVIFGSLIGKLSDRLLRGGDVGSGKRRRMVAGMLLCAATILAIPFIDSVWTLVAVLSVTLTGIAAANSLNLALINDLLVHNDDAGKAYSLAIVGSNMFGVLAPIITGYVIAITGSYNYAFVGAGTLLLCGAVISLTRTRERIGVAESVALLDETSPITL</sequence>
<feature type="transmembrane region" description="Helical" evidence="5">
    <location>
        <begin position="50"/>
        <end position="70"/>
    </location>
</feature>
<feature type="transmembrane region" description="Helical" evidence="5">
    <location>
        <begin position="166"/>
        <end position="185"/>
    </location>
</feature>
<dbReference type="InterPro" id="IPR036259">
    <property type="entry name" value="MFS_trans_sf"/>
</dbReference>
<keyword evidence="8" id="KW-1185">Reference proteome</keyword>
<dbReference type="PANTHER" id="PTHR11662">
    <property type="entry name" value="SOLUTE CARRIER FAMILY 17"/>
    <property type="match status" value="1"/>
</dbReference>
<feature type="transmembrane region" description="Helical" evidence="5">
    <location>
        <begin position="295"/>
        <end position="312"/>
    </location>
</feature>
<dbReference type="Gene3D" id="1.20.1250.20">
    <property type="entry name" value="MFS general substrate transporter like domains"/>
    <property type="match status" value="2"/>
</dbReference>
<protein>
    <submittedName>
        <fullName evidence="7">MFS transporter</fullName>
    </submittedName>
</protein>
<accession>A0ABW9DTS9</accession>
<dbReference type="PANTHER" id="PTHR11662:SF399">
    <property type="entry name" value="FI19708P1-RELATED"/>
    <property type="match status" value="1"/>
</dbReference>
<feature type="domain" description="Major facilitator superfamily (MFS) profile" evidence="6">
    <location>
        <begin position="12"/>
        <end position="408"/>
    </location>
</feature>
<dbReference type="SUPFAM" id="SSF103473">
    <property type="entry name" value="MFS general substrate transporter"/>
    <property type="match status" value="1"/>
</dbReference>